<keyword evidence="6" id="KW-1185">Reference proteome</keyword>
<reference evidence="5 6" key="1">
    <citation type="submission" date="2020-03" db="EMBL/GenBank/DDBJ databases">
        <title>Genomic Encyclopedia of Type Strains, Phase IV (KMG-IV): sequencing the most valuable type-strain genomes for metagenomic binning, comparative biology and taxonomic classification.</title>
        <authorList>
            <person name="Goeker M."/>
        </authorList>
    </citation>
    <scope>NUCLEOTIDE SEQUENCE [LARGE SCALE GENOMIC DNA]</scope>
    <source>
        <strain evidence="5 6">DSM 102865</strain>
    </source>
</reference>
<organism evidence="5 6">
    <name type="scientific">Dyadobacter arcticus</name>
    <dbReference type="NCBI Taxonomy" id="1078754"/>
    <lineage>
        <taxon>Bacteria</taxon>
        <taxon>Pseudomonadati</taxon>
        <taxon>Bacteroidota</taxon>
        <taxon>Cytophagia</taxon>
        <taxon>Cytophagales</taxon>
        <taxon>Spirosomataceae</taxon>
        <taxon>Dyadobacter</taxon>
    </lineage>
</organism>
<keyword evidence="3" id="KW-0804">Transcription</keyword>
<dbReference type="RefSeq" id="WP_229211825.1">
    <property type="nucleotide sequence ID" value="NZ_JAASQJ010000002.1"/>
</dbReference>
<evidence type="ECO:0000313" key="5">
    <source>
        <dbReference type="EMBL" id="NIJ52638.1"/>
    </source>
</evidence>
<dbReference type="PANTHER" id="PTHR33204">
    <property type="entry name" value="TRANSCRIPTIONAL REGULATOR, MARR FAMILY"/>
    <property type="match status" value="1"/>
</dbReference>
<gene>
    <name evidence="5" type="ORF">FHS68_001808</name>
</gene>
<keyword evidence="1" id="KW-0805">Transcription regulation</keyword>
<comment type="caution">
    <text evidence="5">The sequence shown here is derived from an EMBL/GenBank/DDBJ whole genome shotgun (WGS) entry which is preliminary data.</text>
</comment>
<dbReference type="InterPro" id="IPR036390">
    <property type="entry name" value="WH_DNA-bd_sf"/>
</dbReference>
<dbReference type="PANTHER" id="PTHR33204:SF29">
    <property type="entry name" value="TRANSCRIPTIONAL REGULATOR"/>
    <property type="match status" value="1"/>
</dbReference>
<keyword evidence="2 5" id="KW-0238">DNA-binding</keyword>
<dbReference type="GO" id="GO:0003677">
    <property type="term" value="F:DNA binding"/>
    <property type="evidence" value="ECO:0007669"/>
    <property type="project" value="UniProtKB-KW"/>
</dbReference>
<dbReference type="EMBL" id="JAASQJ010000002">
    <property type="protein sequence ID" value="NIJ52638.1"/>
    <property type="molecule type" value="Genomic_DNA"/>
</dbReference>
<dbReference type="InterPro" id="IPR002577">
    <property type="entry name" value="HTH_HxlR"/>
</dbReference>
<dbReference type="InterPro" id="IPR036388">
    <property type="entry name" value="WH-like_DNA-bd_sf"/>
</dbReference>
<evidence type="ECO:0000256" key="3">
    <source>
        <dbReference type="ARBA" id="ARBA00023163"/>
    </source>
</evidence>
<dbReference type="SUPFAM" id="SSF46785">
    <property type="entry name" value="Winged helix' DNA-binding domain"/>
    <property type="match status" value="1"/>
</dbReference>
<feature type="domain" description="HTH hxlR-type" evidence="4">
    <location>
        <begin position="22"/>
        <end position="116"/>
    </location>
</feature>
<evidence type="ECO:0000256" key="1">
    <source>
        <dbReference type="ARBA" id="ARBA00023015"/>
    </source>
</evidence>
<sequence>MTENNLEMPAEMKESFLAIGTCPVSTTIGIIGGKWKVIILYLISYDICRFSHIHKLIDGISKKTLAEQLKELENDGIILRKAFPEVPPRVEYSLTAKGLTLRPIIFSMRDWGIKFG</sequence>
<evidence type="ECO:0000313" key="6">
    <source>
        <dbReference type="Proteomes" id="UP001179181"/>
    </source>
</evidence>
<dbReference type="Gene3D" id="1.10.10.10">
    <property type="entry name" value="Winged helix-like DNA-binding domain superfamily/Winged helix DNA-binding domain"/>
    <property type="match status" value="1"/>
</dbReference>
<name>A0ABX0UHY8_9BACT</name>
<evidence type="ECO:0000259" key="4">
    <source>
        <dbReference type="PROSITE" id="PS51118"/>
    </source>
</evidence>
<evidence type="ECO:0000256" key="2">
    <source>
        <dbReference type="ARBA" id="ARBA00023125"/>
    </source>
</evidence>
<dbReference type="Proteomes" id="UP001179181">
    <property type="component" value="Unassembled WGS sequence"/>
</dbReference>
<protein>
    <submittedName>
        <fullName evidence="5">DNA-binding HxlR family transcriptional regulator</fullName>
    </submittedName>
</protein>
<proteinExistence type="predicted"/>
<dbReference type="PROSITE" id="PS51118">
    <property type="entry name" value="HTH_HXLR"/>
    <property type="match status" value="1"/>
</dbReference>
<accession>A0ABX0UHY8</accession>
<dbReference type="Pfam" id="PF01638">
    <property type="entry name" value="HxlR"/>
    <property type="match status" value="1"/>
</dbReference>